<proteinExistence type="inferred from homology"/>
<accession>A0A7I9W143</accession>
<dbReference type="PROSITE" id="PS51257">
    <property type="entry name" value="PROKAR_LIPOPROTEIN"/>
    <property type="match status" value="1"/>
</dbReference>
<evidence type="ECO:0000313" key="5">
    <source>
        <dbReference type="EMBL" id="GFG51300.1"/>
    </source>
</evidence>
<dbReference type="PANTHER" id="PTHR30024:SF47">
    <property type="entry name" value="TAURINE-BINDING PERIPLASMIC PROTEIN"/>
    <property type="match status" value="1"/>
</dbReference>
<comment type="subcellular location">
    <subcellularLocation>
        <location evidence="1">Periplasm</location>
    </subcellularLocation>
</comment>
<comment type="similarity">
    <text evidence="2">Belongs to the bacterial solute-binding protein SsuA/TauA family.</text>
</comment>
<feature type="signal peptide" evidence="4">
    <location>
        <begin position="1"/>
        <end position="25"/>
    </location>
</feature>
<reference evidence="5 6" key="1">
    <citation type="journal article" date="2019" name="Emerg. Microbes Infect.">
        <title>Comprehensive subspecies identification of 175 nontuberculous mycobacteria species based on 7547 genomic profiles.</title>
        <authorList>
            <person name="Matsumoto Y."/>
            <person name="Kinjo T."/>
            <person name="Motooka D."/>
            <person name="Nabeya D."/>
            <person name="Jung N."/>
            <person name="Uechi K."/>
            <person name="Horii T."/>
            <person name="Iida T."/>
            <person name="Fujita J."/>
            <person name="Nakamura S."/>
        </authorList>
    </citation>
    <scope>NUCLEOTIDE SEQUENCE [LARGE SCALE GENOMIC DNA]</scope>
    <source>
        <strain evidence="5 6">JCM 6377</strain>
    </source>
</reference>
<dbReference type="Pfam" id="PF12974">
    <property type="entry name" value="Phosphonate-bd"/>
    <property type="match status" value="1"/>
</dbReference>
<evidence type="ECO:0000313" key="6">
    <source>
        <dbReference type="Proteomes" id="UP000465302"/>
    </source>
</evidence>
<name>A0A7I9W143_MYCAG</name>
<dbReference type="GO" id="GO:0042597">
    <property type="term" value="C:periplasmic space"/>
    <property type="evidence" value="ECO:0007669"/>
    <property type="project" value="UniProtKB-SubCell"/>
</dbReference>
<dbReference type="RefSeq" id="WP_234816074.1">
    <property type="nucleotide sequence ID" value="NZ_BLKS01000001.1"/>
</dbReference>
<keyword evidence="3 4" id="KW-0732">Signal</keyword>
<evidence type="ECO:0000256" key="4">
    <source>
        <dbReference type="SAM" id="SignalP"/>
    </source>
</evidence>
<sequence length="359" mass="37698">MFSRAKLKFAALQAIPLLALTLVSAGCGLPDDEAGEAIDSVEIATKSDVPAGTTLVVAEQNDTQSLPWNLSNAGKDAPYSVEFADFSGGAAVIEALRSGAADIGSVGEAPVPIAVDSGVTDLVTIGLQANPGTSGGYFLVAKPDSGITKIEDLRGKRVAYPPGSGRHMITAALLKKHGLDLQTDVSPVELAGAEVVPTFAAGAVDAAIVLGNQYYQLGEPPVLGDGTGINTGIQTLIVRRDILDNPAKVAAIGDYLGRAIAANNWKDSHVDVWINEYYVKEQGITLDQGKSLYEQDGLATYYPIDDASTALFQRVADGLYDTGTTKTHVDLKPYVDDRFNDIVIAQNELDGVTPKPINT</sequence>
<dbReference type="SUPFAM" id="SSF53850">
    <property type="entry name" value="Periplasmic binding protein-like II"/>
    <property type="match status" value="1"/>
</dbReference>
<organism evidence="5 6">
    <name type="scientific">Mycolicibacterium agri</name>
    <name type="common">Mycobacterium agri</name>
    <dbReference type="NCBI Taxonomy" id="36811"/>
    <lineage>
        <taxon>Bacteria</taxon>
        <taxon>Bacillati</taxon>
        <taxon>Actinomycetota</taxon>
        <taxon>Actinomycetes</taxon>
        <taxon>Mycobacteriales</taxon>
        <taxon>Mycobacteriaceae</taxon>
        <taxon>Mycolicibacterium</taxon>
    </lineage>
</organism>
<feature type="chain" id="PRO_5029880982" evidence="4">
    <location>
        <begin position="26"/>
        <end position="359"/>
    </location>
</feature>
<evidence type="ECO:0000256" key="3">
    <source>
        <dbReference type="ARBA" id="ARBA00022729"/>
    </source>
</evidence>
<gene>
    <name evidence="5" type="ORF">MAGR_27410</name>
</gene>
<comment type="caution">
    <text evidence="5">The sequence shown here is derived from an EMBL/GenBank/DDBJ whole genome shotgun (WGS) entry which is preliminary data.</text>
</comment>
<dbReference type="PANTHER" id="PTHR30024">
    <property type="entry name" value="ALIPHATIC SULFONATES-BINDING PROTEIN-RELATED"/>
    <property type="match status" value="1"/>
</dbReference>
<dbReference type="AlphaFoldDB" id="A0A7I9W143"/>
<dbReference type="Proteomes" id="UP000465302">
    <property type="component" value="Unassembled WGS sequence"/>
</dbReference>
<evidence type="ECO:0000256" key="2">
    <source>
        <dbReference type="ARBA" id="ARBA00010742"/>
    </source>
</evidence>
<dbReference type="EMBL" id="BLKS01000001">
    <property type="protein sequence ID" value="GFG51300.1"/>
    <property type="molecule type" value="Genomic_DNA"/>
</dbReference>
<dbReference type="Gene3D" id="3.40.190.10">
    <property type="entry name" value="Periplasmic binding protein-like II"/>
    <property type="match status" value="2"/>
</dbReference>
<protein>
    <submittedName>
        <fullName evidence="5">ABC transporter substrate-binding protein</fullName>
    </submittedName>
</protein>
<evidence type="ECO:0000256" key="1">
    <source>
        <dbReference type="ARBA" id="ARBA00004418"/>
    </source>
</evidence>